<dbReference type="InterPro" id="IPR050124">
    <property type="entry name" value="tRNA_CCA-adding_enzyme"/>
</dbReference>
<keyword evidence="7 10" id="KW-0067">ATP-binding</keyword>
<evidence type="ECO:0000256" key="1">
    <source>
        <dbReference type="ARBA" id="ARBA00022679"/>
    </source>
</evidence>
<dbReference type="Gene3D" id="3.30.460.10">
    <property type="entry name" value="Beta Polymerase, domain 2"/>
    <property type="match status" value="1"/>
</dbReference>
<comment type="cofactor">
    <cofactor evidence="10">
        <name>Mg(2+)</name>
        <dbReference type="ChEBI" id="CHEBI:18420"/>
    </cofactor>
    <text evidence="10">Magnesium is required for nucleotidyltransferase activity.</text>
</comment>
<keyword evidence="5 10" id="KW-0547">Nucleotide-binding</keyword>
<dbReference type="NCBIfam" id="NF008137">
    <property type="entry name" value="PRK10885.1"/>
    <property type="match status" value="1"/>
</dbReference>
<gene>
    <name evidence="10" type="primary">cca</name>
    <name evidence="12" type="ORF">SADO_11229</name>
</gene>
<comment type="cofactor">
    <cofactor evidence="10">
        <name>Ni(2+)</name>
        <dbReference type="ChEBI" id="CHEBI:49786"/>
    </cofactor>
    <text evidence="10">Nickel for phosphatase activity.</text>
</comment>
<dbReference type="InterPro" id="IPR043519">
    <property type="entry name" value="NT_sf"/>
</dbReference>
<evidence type="ECO:0000259" key="11">
    <source>
        <dbReference type="PROSITE" id="PS51831"/>
    </source>
</evidence>
<feature type="binding site" evidence="10">
    <location>
        <position position="8"/>
    </location>
    <ligand>
        <name>CTP</name>
        <dbReference type="ChEBI" id="CHEBI:37563"/>
    </ligand>
</feature>
<feature type="binding site" evidence="10">
    <location>
        <position position="137"/>
    </location>
    <ligand>
        <name>ATP</name>
        <dbReference type="ChEBI" id="CHEBI:30616"/>
    </ligand>
</feature>
<dbReference type="HAMAP" id="MF_01261">
    <property type="entry name" value="CCA_bact_type1"/>
    <property type="match status" value="1"/>
</dbReference>
<feature type="binding site" evidence="10">
    <location>
        <position position="8"/>
    </location>
    <ligand>
        <name>ATP</name>
        <dbReference type="ChEBI" id="CHEBI:30616"/>
    </ligand>
</feature>
<dbReference type="SUPFAM" id="SSF81301">
    <property type="entry name" value="Nucleotidyltransferase"/>
    <property type="match status" value="1"/>
</dbReference>
<feature type="binding site" evidence="10">
    <location>
        <position position="11"/>
    </location>
    <ligand>
        <name>ATP</name>
        <dbReference type="ChEBI" id="CHEBI:30616"/>
    </ligand>
</feature>
<dbReference type="PANTHER" id="PTHR47545">
    <property type="entry name" value="MULTIFUNCTIONAL CCA PROTEIN"/>
    <property type="match status" value="1"/>
</dbReference>
<evidence type="ECO:0000256" key="4">
    <source>
        <dbReference type="ARBA" id="ARBA00022723"/>
    </source>
</evidence>
<evidence type="ECO:0000256" key="2">
    <source>
        <dbReference type="ARBA" id="ARBA00022694"/>
    </source>
</evidence>
<keyword evidence="9 10" id="KW-0694">RNA-binding</keyword>
<evidence type="ECO:0000256" key="7">
    <source>
        <dbReference type="ARBA" id="ARBA00022840"/>
    </source>
</evidence>
<keyword evidence="8 10" id="KW-0460">Magnesium</keyword>
<keyword evidence="2 10" id="KW-0819">tRNA processing</keyword>
<evidence type="ECO:0000256" key="9">
    <source>
        <dbReference type="ARBA" id="ARBA00022884"/>
    </source>
</evidence>
<protein>
    <recommendedName>
        <fullName evidence="10">Multifunctional CCA protein</fullName>
    </recommendedName>
    <domain>
        <recommendedName>
            <fullName evidence="10">CCA-adding enzyme</fullName>
            <ecNumber evidence="10">2.7.7.72</ecNumber>
        </recommendedName>
        <alternativeName>
            <fullName evidence="10">CCA tRNA nucleotidyltransferase</fullName>
        </alternativeName>
        <alternativeName>
            <fullName evidence="10">tRNA CCA-pyrophosphorylase</fullName>
        </alternativeName>
        <alternativeName>
            <fullName evidence="10">tRNA adenylyl-/cytidylyl-transferase</fullName>
        </alternativeName>
        <alternativeName>
            <fullName evidence="10">tRNA nucleotidyltransferase</fullName>
        </alternativeName>
        <alternativeName>
            <fullName evidence="10">tRNA-NT</fullName>
        </alternativeName>
    </domain>
    <domain>
        <recommendedName>
            <fullName evidence="10">2'-nucleotidase</fullName>
            <ecNumber evidence="10">3.1.3.-</ecNumber>
        </recommendedName>
    </domain>
    <domain>
        <recommendedName>
            <fullName evidence="10">2',3'-cyclic phosphodiesterase</fullName>
            <ecNumber evidence="10">3.1.4.-</ecNumber>
        </recommendedName>
    </domain>
    <domain>
        <recommendedName>
            <fullName evidence="10">Phosphatase</fullName>
        </recommendedName>
    </domain>
</protein>
<dbReference type="InterPro" id="IPR002646">
    <property type="entry name" value="PolA_pol_head_dom"/>
</dbReference>
<comment type="caution">
    <text evidence="12">The sequence shown here is derived from an EMBL/GenBank/DDBJ whole genome shotgun (WGS) entry which is preliminary data.</text>
</comment>
<dbReference type="Proteomes" id="UP001460888">
    <property type="component" value="Unassembled WGS sequence"/>
</dbReference>
<keyword evidence="10" id="KW-0378">Hydrolase</keyword>
<dbReference type="InterPro" id="IPR012006">
    <property type="entry name" value="CCA_bact"/>
</dbReference>
<dbReference type="RefSeq" id="WP_353111424.1">
    <property type="nucleotide sequence ID" value="NZ_APND01000003.1"/>
</dbReference>
<proteinExistence type="inferred from homology"/>
<dbReference type="HAMAP" id="MF_01262">
    <property type="entry name" value="CCA_bact_type2"/>
    <property type="match status" value="1"/>
</dbReference>
<evidence type="ECO:0000256" key="8">
    <source>
        <dbReference type="ARBA" id="ARBA00022842"/>
    </source>
</evidence>
<comment type="domain">
    <text evidence="10">Comprises two domains: an N-terminal domain containing the nucleotidyltransferase activity and a C-terminal HD domain associated with both phosphodiesterase and phosphatase activities.</text>
</comment>
<accession>A0ABV2B1Q6</accession>
<feature type="binding site" evidence="10">
    <location>
        <position position="21"/>
    </location>
    <ligand>
        <name>Mg(2+)</name>
        <dbReference type="ChEBI" id="CHEBI:18420"/>
    </ligand>
</feature>
<keyword evidence="1 10" id="KW-0808">Transferase</keyword>
<keyword evidence="6 10" id="KW-0692">RNA repair</keyword>
<dbReference type="Gene3D" id="1.10.3090.10">
    <property type="entry name" value="cca-adding enzyme, domain 2"/>
    <property type="match status" value="1"/>
</dbReference>
<evidence type="ECO:0000313" key="12">
    <source>
        <dbReference type="EMBL" id="MES1929826.1"/>
    </source>
</evidence>
<dbReference type="EC" id="3.1.3.-" evidence="10"/>
<feature type="binding site" evidence="10">
    <location>
        <position position="91"/>
    </location>
    <ligand>
        <name>CTP</name>
        <dbReference type="ChEBI" id="CHEBI:37563"/>
    </ligand>
</feature>
<dbReference type="EC" id="2.7.7.72" evidence="10"/>
<comment type="subunit">
    <text evidence="10">Monomer. Can also form homodimers and oligomers.</text>
</comment>
<feature type="binding site" evidence="10">
    <location>
        <position position="140"/>
    </location>
    <ligand>
        <name>CTP</name>
        <dbReference type="ChEBI" id="CHEBI:37563"/>
    </ligand>
</feature>
<feature type="binding site" evidence="10">
    <location>
        <position position="11"/>
    </location>
    <ligand>
        <name>CTP</name>
        <dbReference type="ChEBI" id="CHEBI:37563"/>
    </ligand>
</feature>
<feature type="binding site" evidence="10">
    <location>
        <position position="91"/>
    </location>
    <ligand>
        <name>ATP</name>
        <dbReference type="ChEBI" id="CHEBI:30616"/>
    </ligand>
</feature>
<dbReference type="PIRSF" id="PIRSF000813">
    <property type="entry name" value="CCA_bact"/>
    <property type="match status" value="1"/>
</dbReference>
<organism evidence="12 13">
    <name type="scientific">Salinisphaera dokdonensis CL-ES53</name>
    <dbReference type="NCBI Taxonomy" id="1304272"/>
    <lineage>
        <taxon>Bacteria</taxon>
        <taxon>Pseudomonadati</taxon>
        <taxon>Pseudomonadota</taxon>
        <taxon>Gammaproteobacteria</taxon>
        <taxon>Salinisphaerales</taxon>
        <taxon>Salinisphaeraceae</taxon>
        <taxon>Salinisphaera</taxon>
    </lineage>
</organism>
<evidence type="ECO:0000256" key="6">
    <source>
        <dbReference type="ARBA" id="ARBA00022800"/>
    </source>
</evidence>
<keyword evidence="10" id="KW-0511">Multifunctional enzyme</keyword>
<keyword evidence="10" id="KW-0533">Nickel</keyword>
<comment type="catalytic activity">
    <reaction evidence="10">
        <text>a tRNA with a 3' CCA end + 2 CTP + ATP = a tRNA with a 3' CCACCA end + 3 diphosphate</text>
        <dbReference type="Rhea" id="RHEA:76235"/>
        <dbReference type="Rhea" id="RHEA-COMP:10468"/>
        <dbReference type="Rhea" id="RHEA-COMP:18655"/>
        <dbReference type="ChEBI" id="CHEBI:30616"/>
        <dbReference type="ChEBI" id="CHEBI:33019"/>
        <dbReference type="ChEBI" id="CHEBI:37563"/>
        <dbReference type="ChEBI" id="CHEBI:83071"/>
        <dbReference type="ChEBI" id="CHEBI:195187"/>
    </reaction>
</comment>
<comment type="similarity">
    <text evidence="10">Belongs to the tRNA nucleotidyltransferase/poly(A) polymerase family. Bacterial CCA-adding enzyme type 1 subfamily.</text>
</comment>
<dbReference type="EC" id="3.1.4.-" evidence="10"/>
<evidence type="ECO:0000256" key="3">
    <source>
        <dbReference type="ARBA" id="ARBA00022695"/>
    </source>
</evidence>
<name>A0ABV2B1Q6_9GAMM</name>
<feature type="binding site" evidence="10">
    <location>
        <position position="23"/>
    </location>
    <ligand>
        <name>Mg(2+)</name>
        <dbReference type="ChEBI" id="CHEBI:18420"/>
    </ligand>
</feature>
<sequence>MERYLVGGALRDEWLGLAVSDRDWVVVGASPEDMVERGYRPVGRDFPVFLDPETHEEHALARTERKSGRGYHGFVFHTGPDVRLEDDLTRRDLTINAIARADDGTVVDPCGGRSDLEDRVLRHVSPAFVEDPVRLLRLARYYARFAPLGFRVADETMALLREMVASGEVDHLVPERVWAETERALMHDEPQLFFYLLRECGALARLFPELDALFGVIQPVRHHPEIDSGVHTLLVLGQAAAASAPLAARYAAVCHDYGKALTPAHVLPGHRGHEAAGVPLADQCSARLGVPKALRDAAALVARWHTHVHRMHELRPATMLELFESIDAFRRPERLDVLIAVCEADVRGRLGFEQRGYDQPLIARAAFAAANAIDARPIAESGLRGPEIGKALHEQRVAAIASAIGRR</sequence>
<evidence type="ECO:0000256" key="5">
    <source>
        <dbReference type="ARBA" id="ARBA00022741"/>
    </source>
</evidence>
<feature type="binding site" evidence="10">
    <location>
        <position position="140"/>
    </location>
    <ligand>
        <name>ATP</name>
        <dbReference type="ChEBI" id="CHEBI:30616"/>
    </ligand>
</feature>
<comment type="miscellaneous">
    <text evidence="10">A single active site specifically recognizes both ATP and CTP and is responsible for their addition.</text>
</comment>
<keyword evidence="13" id="KW-1185">Reference proteome</keyword>
<comment type="catalytic activity">
    <reaction evidence="10">
        <text>a tRNA precursor + 2 CTP + ATP = a tRNA with a 3' CCA end + 3 diphosphate</text>
        <dbReference type="Rhea" id="RHEA:14433"/>
        <dbReference type="Rhea" id="RHEA-COMP:10465"/>
        <dbReference type="Rhea" id="RHEA-COMP:10468"/>
        <dbReference type="ChEBI" id="CHEBI:30616"/>
        <dbReference type="ChEBI" id="CHEBI:33019"/>
        <dbReference type="ChEBI" id="CHEBI:37563"/>
        <dbReference type="ChEBI" id="CHEBI:74896"/>
        <dbReference type="ChEBI" id="CHEBI:83071"/>
        <dbReference type="EC" id="2.7.7.72"/>
    </reaction>
</comment>
<comment type="function">
    <text evidence="10">Catalyzes the addition and repair of the essential 3'-terminal CCA sequence in tRNAs without using a nucleic acid template. Adds these three nucleotides in the order of C, C, and A to the tRNA nucleotide-73, using CTP and ATP as substrates and producing inorganic pyrophosphate. tRNA 3'-terminal CCA addition is required both for tRNA processing and repair. Also involved in tRNA surveillance by mediating tandem CCA addition to generate a CCACCA at the 3' terminus of unstable tRNAs. While stable tRNAs receive only 3'-terminal CCA, unstable tRNAs are marked with CCACCA and rapidly degraded.</text>
</comment>
<feature type="binding site" evidence="10">
    <location>
        <position position="137"/>
    </location>
    <ligand>
        <name>CTP</name>
        <dbReference type="ChEBI" id="CHEBI:37563"/>
    </ligand>
</feature>
<keyword evidence="3 10" id="KW-0548">Nucleotidyltransferase</keyword>
<dbReference type="Pfam" id="PF01743">
    <property type="entry name" value="PolyA_pol"/>
    <property type="match status" value="1"/>
</dbReference>
<dbReference type="Pfam" id="PF12627">
    <property type="entry name" value="PolyA_pol_RNAbd"/>
    <property type="match status" value="1"/>
</dbReference>
<feature type="domain" description="HD" evidence="11">
    <location>
        <begin position="228"/>
        <end position="329"/>
    </location>
</feature>
<evidence type="ECO:0000313" key="13">
    <source>
        <dbReference type="Proteomes" id="UP001460888"/>
    </source>
</evidence>
<dbReference type="PANTHER" id="PTHR47545:SF1">
    <property type="entry name" value="MULTIFUNCTIONAL CCA PROTEIN"/>
    <property type="match status" value="1"/>
</dbReference>
<dbReference type="PROSITE" id="PS51831">
    <property type="entry name" value="HD"/>
    <property type="match status" value="1"/>
</dbReference>
<dbReference type="InterPro" id="IPR006674">
    <property type="entry name" value="HD_domain"/>
</dbReference>
<dbReference type="EMBL" id="APND01000003">
    <property type="protein sequence ID" value="MES1929826.1"/>
    <property type="molecule type" value="Genomic_DNA"/>
</dbReference>
<reference evidence="12 13" key="1">
    <citation type="submission" date="2013-03" db="EMBL/GenBank/DDBJ databases">
        <title>Salinisphaera dokdonensis CL-ES53 Genome Sequencing.</title>
        <authorList>
            <person name="Li C."/>
            <person name="Lai Q."/>
            <person name="Shao Z."/>
        </authorList>
    </citation>
    <scope>NUCLEOTIDE SEQUENCE [LARGE SCALE GENOMIC DNA]</scope>
    <source>
        <strain evidence="12 13">CL-ES53</strain>
    </source>
</reference>
<dbReference type="InterPro" id="IPR032828">
    <property type="entry name" value="PolyA_RNA-bd"/>
</dbReference>
<keyword evidence="4 10" id="KW-0479">Metal-binding</keyword>
<dbReference type="SUPFAM" id="SSF81891">
    <property type="entry name" value="Poly A polymerase C-terminal region-like"/>
    <property type="match status" value="1"/>
</dbReference>
<evidence type="ECO:0000256" key="10">
    <source>
        <dbReference type="HAMAP-Rule" id="MF_01261"/>
    </source>
</evidence>